<gene>
    <name evidence="7" type="ORF">SAMN05428998_1209</name>
</gene>
<dbReference type="InterPro" id="IPR043428">
    <property type="entry name" value="LivM-like"/>
</dbReference>
<evidence type="ECO:0000256" key="6">
    <source>
        <dbReference type="SAM" id="Phobius"/>
    </source>
</evidence>
<dbReference type="PANTHER" id="PTHR30482">
    <property type="entry name" value="HIGH-AFFINITY BRANCHED-CHAIN AMINO ACID TRANSPORT SYSTEM PERMEASE"/>
    <property type="match status" value="1"/>
</dbReference>
<dbReference type="Pfam" id="PF02653">
    <property type="entry name" value="BPD_transp_2"/>
    <property type="match status" value="1"/>
</dbReference>
<evidence type="ECO:0000256" key="2">
    <source>
        <dbReference type="ARBA" id="ARBA00022475"/>
    </source>
</evidence>
<dbReference type="Proteomes" id="UP000192917">
    <property type="component" value="Unassembled WGS sequence"/>
</dbReference>
<dbReference type="GO" id="GO:0015658">
    <property type="term" value="F:branched-chain amino acid transmembrane transporter activity"/>
    <property type="evidence" value="ECO:0007669"/>
    <property type="project" value="InterPro"/>
</dbReference>
<feature type="transmembrane region" description="Helical" evidence="6">
    <location>
        <begin position="77"/>
        <end position="95"/>
    </location>
</feature>
<dbReference type="AlphaFoldDB" id="A0A1Y6CH40"/>
<keyword evidence="4 6" id="KW-1133">Transmembrane helix</keyword>
<keyword evidence="8" id="KW-1185">Reference proteome</keyword>
<dbReference type="InterPro" id="IPR001851">
    <property type="entry name" value="ABC_transp_permease"/>
</dbReference>
<comment type="subcellular location">
    <subcellularLocation>
        <location evidence="1">Cell membrane</location>
        <topology evidence="1">Multi-pass membrane protein</topology>
    </subcellularLocation>
</comment>
<evidence type="ECO:0000256" key="4">
    <source>
        <dbReference type="ARBA" id="ARBA00022989"/>
    </source>
</evidence>
<protein>
    <submittedName>
        <fullName evidence="7">Amino acid/amide ABC transporter membrane protein 2, HAAT family</fullName>
    </submittedName>
</protein>
<keyword evidence="2" id="KW-1003">Cell membrane</keyword>
<keyword evidence="5 6" id="KW-0472">Membrane</keyword>
<keyword evidence="3 6" id="KW-0812">Transmembrane</keyword>
<evidence type="ECO:0000256" key="1">
    <source>
        <dbReference type="ARBA" id="ARBA00004651"/>
    </source>
</evidence>
<organism evidence="7 8">
    <name type="scientific">Tistlia consotensis USBA 355</name>
    <dbReference type="NCBI Taxonomy" id="560819"/>
    <lineage>
        <taxon>Bacteria</taxon>
        <taxon>Pseudomonadati</taxon>
        <taxon>Pseudomonadota</taxon>
        <taxon>Alphaproteobacteria</taxon>
        <taxon>Rhodospirillales</taxon>
        <taxon>Rhodovibrionaceae</taxon>
        <taxon>Tistlia</taxon>
    </lineage>
</organism>
<evidence type="ECO:0000256" key="3">
    <source>
        <dbReference type="ARBA" id="ARBA00022692"/>
    </source>
</evidence>
<evidence type="ECO:0000313" key="7">
    <source>
        <dbReference type="EMBL" id="SMF55011.1"/>
    </source>
</evidence>
<dbReference type="PANTHER" id="PTHR30482:SF17">
    <property type="entry name" value="ABC TRANSPORTER ATP-BINDING PROTEIN"/>
    <property type="match status" value="1"/>
</dbReference>
<evidence type="ECO:0000313" key="8">
    <source>
        <dbReference type="Proteomes" id="UP000192917"/>
    </source>
</evidence>
<dbReference type="RefSeq" id="WP_085124634.1">
    <property type="nucleotide sequence ID" value="NZ_FWZX01000020.1"/>
</dbReference>
<evidence type="ECO:0000256" key="5">
    <source>
        <dbReference type="ARBA" id="ARBA00023136"/>
    </source>
</evidence>
<reference evidence="7 8" key="1">
    <citation type="submission" date="2017-04" db="EMBL/GenBank/DDBJ databases">
        <authorList>
            <person name="Afonso C.L."/>
            <person name="Miller P.J."/>
            <person name="Scott M.A."/>
            <person name="Spackman E."/>
            <person name="Goraichik I."/>
            <person name="Dimitrov K.M."/>
            <person name="Suarez D.L."/>
            <person name="Swayne D.E."/>
        </authorList>
    </citation>
    <scope>NUCLEOTIDE SEQUENCE [LARGE SCALE GENOMIC DNA]</scope>
    <source>
        <strain evidence="7 8">USBA 355</strain>
    </source>
</reference>
<dbReference type="EMBL" id="FWZX01000020">
    <property type="protein sequence ID" value="SMF55011.1"/>
    <property type="molecule type" value="Genomic_DNA"/>
</dbReference>
<feature type="transmembrane region" description="Helical" evidence="6">
    <location>
        <begin position="107"/>
        <end position="130"/>
    </location>
</feature>
<feature type="transmembrane region" description="Helical" evidence="6">
    <location>
        <begin position="225"/>
        <end position="253"/>
    </location>
</feature>
<feature type="transmembrane region" description="Helical" evidence="6">
    <location>
        <begin position="28"/>
        <end position="44"/>
    </location>
</feature>
<name>A0A1Y6CH40_9PROT</name>
<sequence length="348" mass="37734">MASISDDRARAAAPGAAVERAPLRLPKGWAYLPLALVLLTFPLYANGFWIVQIGAYSMILGIIALSLMFLAGYGGMVSLAQMSVAGCAAYFFAILGHSSAEAISLGWSAWLTLPLSLLIATAFATMIGLLASRTAGIYTIMITLAIAVAFFYFTRQNYDLFNGFNGFAQVEPPHFFGLDWRQPLPFFYLTLVVSALCYAAVVYLRRSTFGLTVQALRDNQRRMRALGYHVTGHQVAAYAASGFMAALGGLLLVWLNTRISPGTIGVGPVIDILIIAVLGGLRHPIGPFVGALAFVLLDNFAIDLIDRERFNTVIGLCFLAVVLFSPDGLLGLWEEARAALTRERRPRD</sequence>
<feature type="transmembrane region" description="Helical" evidence="6">
    <location>
        <begin position="137"/>
        <end position="154"/>
    </location>
</feature>
<feature type="transmembrane region" description="Helical" evidence="6">
    <location>
        <begin position="50"/>
        <end position="70"/>
    </location>
</feature>
<feature type="transmembrane region" description="Helical" evidence="6">
    <location>
        <begin position="311"/>
        <end position="333"/>
    </location>
</feature>
<dbReference type="CDD" id="cd06581">
    <property type="entry name" value="TM_PBP1_LivM_like"/>
    <property type="match status" value="1"/>
</dbReference>
<proteinExistence type="predicted"/>
<dbReference type="STRING" id="560819.SAMN05428998_1209"/>
<feature type="transmembrane region" description="Helical" evidence="6">
    <location>
        <begin position="186"/>
        <end position="204"/>
    </location>
</feature>
<feature type="transmembrane region" description="Helical" evidence="6">
    <location>
        <begin position="259"/>
        <end position="278"/>
    </location>
</feature>
<accession>A0A1Y6CH40</accession>
<feature type="transmembrane region" description="Helical" evidence="6">
    <location>
        <begin position="285"/>
        <end position="305"/>
    </location>
</feature>
<dbReference type="GO" id="GO:0005886">
    <property type="term" value="C:plasma membrane"/>
    <property type="evidence" value="ECO:0007669"/>
    <property type="project" value="UniProtKB-SubCell"/>
</dbReference>